<evidence type="ECO:0000313" key="2">
    <source>
        <dbReference type="EMBL" id="CAB4336859.1"/>
    </source>
</evidence>
<dbReference type="InterPro" id="IPR008794">
    <property type="entry name" value="Pro_racemase_fam"/>
</dbReference>
<dbReference type="SUPFAM" id="SSF54506">
    <property type="entry name" value="Diaminopimelate epimerase-like"/>
    <property type="match status" value="1"/>
</dbReference>
<organism evidence="2">
    <name type="scientific">freshwater metagenome</name>
    <dbReference type="NCBI Taxonomy" id="449393"/>
    <lineage>
        <taxon>unclassified sequences</taxon>
        <taxon>metagenomes</taxon>
        <taxon>ecological metagenomes</taxon>
    </lineage>
</organism>
<dbReference type="Pfam" id="PF05544">
    <property type="entry name" value="Pro_racemase"/>
    <property type="match status" value="1"/>
</dbReference>
<dbReference type="PIRSF" id="PIRSF029792">
    <property type="entry name" value="Pro_racemase"/>
    <property type="match status" value="1"/>
</dbReference>
<dbReference type="Gene3D" id="3.10.310.10">
    <property type="entry name" value="Diaminopimelate Epimerase, Chain A, domain 1"/>
    <property type="match status" value="2"/>
</dbReference>
<dbReference type="GO" id="GO:0047580">
    <property type="term" value="F:4-hydroxyproline epimerase activity"/>
    <property type="evidence" value="ECO:0007669"/>
    <property type="project" value="TreeGrafter"/>
</dbReference>
<dbReference type="PANTHER" id="PTHR33442:SF5">
    <property type="entry name" value="BIFUNCTIONAL TRANS-3-HYDROXY-L-PROLINE DEHYDRATASE_2-EPIMERASE"/>
    <property type="match status" value="1"/>
</dbReference>
<dbReference type="PANTHER" id="PTHR33442">
    <property type="entry name" value="TRANS-3-HYDROXY-L-PROLINE DEHYDRATASE"/>
    <property type="match status" value="1"/>
</dbReference>
<proteinExistence type="inferred from homology"/>
<reference evidence="2" key="1">
    <citation type="submission" date="2020-05" db="EMBL/GenBank/DDBJ databases">
        <authorList>
            <person name="Chiriac C."/>
            <person name="Salcher M."/>
            <person name="Ghai R."/>
            <person name="Kavagutti S V."/>
        </authorList>
    </citation>
    <scope>NUCLEOTIDE SEQUENCE</scope>
</reference>
<protein>
    <submittedName>
        <fullName evidence="2">Unannotated protein</fullName>
    </submittedName>
</protein>
<dbReference type="SFLD" id="SFLDS00028">
    <property type="entry name" value="Proline_Racemase"/>
    <property type="match status" value="1"/>
</dbReference>
<dbReference type="EMBL" id="CAESAJ010000053">
    <property type="protein sequence ID" value="CAB4336859.1"/>
    <property type="molecule type" value="Genomic_DNA"/>
</dbReference>
<gene>
    <name evidence="2" type="ORF">UFOPK3770_00636</name>
</gene>
<name>A0A6J5Z8M4_9ZZZZ</name>
<comment type="similarity">
    <text evidence="1">Belongs to the proline racemase family.</text>
</comment>
<evidence type="ECO:0000256" key="1">
    <source>
        <dbReference type="ARBA" id="ARBA00007529"/>
    </source>
</evidence>
<sequence>MIPQGFVVETVEVHAAGEAGRVIMNMGELVKGDTMEERFEYARNNLDGFRRLILREPRGFPSLCGVFVLPPVSADSAYGMIVLEQGTFTPMSGSNTICSVTAMLETGRIPMTEPITVVKIDTAVGQITTQAHCKNGKVTGVTIENVPAFVVHKDFPLDVPEYGIVPTDIIFGGQFFAQSDVAHFGLEIDPNKGRELTRIGALVRIACDEQVQVQHPLNPNIKNVNLIVFHTGDPVPGKPSKNTMAMSYGALSKDNPASWTGTLDRSPCGTGTSARVAGLYARGLLKLNEEFIHESIIGTQFIARAVREVKIGEYDGVVPELTGQGWVTGKAQWFIDATDPFQEGFMLSDIWPPN</sequence>
<dbReference type="AlphaFoldDB" id="A0A6J5Z8M4"/>
<accession>A0A6J5Z8M4</accession>